<dbReference type="InterPro" id="IPR023809">
    <property type="entry name" value="Thiopep_bacteriocin_synth_dom"/>
</dbReference>
<keyword evidence="3" id="KW-1185">Reference proteome</keyword>
<dbReference type="RefSeq" id="WP_188383360.1">
    <property type="nucleotide sequence ID" value="NZ_BMEY01000003.1"/>
</dbReference>
<evidence type="ECO:0000313" key="2">
    <source>
        <dbReference type="EMBL" id="GGA66210.1"/>
    </source>
</evidence>
<dbReference type="EMBL" id="BMEY01000003">
    <property type="protein sequence ID" value="GGA66210.1"/>
    <property type="molecule type" value="Genomic_DNA"/>
</dbReference>
<proteinExistence type="predicted"/>
<dbReference type="Proteomes" id="UP000613512">
    <property type="component" value="Unassembled WGS sequence"/>
</dbReference>
<comment type="caution">
    <text evidence="2">The sequence shown here is derived from an EMBL/GenBank/DDBJ whole genome shotgun (WGS) entry which is preliminary data.</text>
</comment>
<reference evidence="2" key="2">
    <citation type="submission" date="2020-09" db="EMBL/GenBank/DDBJ databases">
        <authorList>
            <person name="Sun Q."/>
            <person name="Zhou Y."/>
        </authorList>
    </citation>
    <scope>NUCLEOTIDE SEQUENCE</scope>
    <source>
        <strain evidence="2">CGMCC 1.12408</strain>
    </source>
</reference>
<name>A0A916RR59_9BACI</name>
<sequence length="374" mass="44268">MEPNNNWGVLKIYYYDKNKYPLLIDGVFPIMKEFKLENSINNFYFEPHWEHGPHIRLFVEVSTKRLKEDIVGLVKKKLDTYLMANPSRGNLDEELYKQIHSSLAWWELSTVEEMDLQPNNSVIVSSEQPSTMLWGGELGVKMVQKYLSKNNEFLFTCLKQIRDNEIEKFGVVLKLMYIHAWLMDPSLKYSHLSFRSHAEAFFMSTEEPSKYRKLFQDKFLKQKNTSQVIIQTIEEEINSGLVPDLFQKFINVYEEIYHEVLSYIKNGEISSLSNDKMNELSEEIRKEKGLDWVEIASSNEFHSTLLSNNWKNFMDNNIEFMANRFMINLLYTVFVQIGITPLERYLLCWYFSQVIEENYQIDSIALVKNLQKLL</sequence>
<protein>
    <recommendedName>
        <fullName evidence="1">Thiopeptide-type bacteriocin biosynthesis domain-containing protein</fullName>
    </recommendedName>
</protein>
<feature type="domain" description="Thiopeptide-type bacteriocin biosynthesis" evidence="1">
    <location>
        <begin position="7"/>
        <end position="350"/>
    </location>
</feature>
<evidence type="ECO:0000259" key="1">
    <source>
        <dbReference type="Pfam" id="PF14028"/>
    </source>
</evidence>
<dbReference type="Pfam" id="PF14028">
    <property type="entry name" value="Lant_dehydr_C"/>
    <property type="match status" value="1"/>
</dbReference>
<reference evidence="2" key="1">
    <citation type="journal article" date="2014" name="Int. J. Syst. Evol. Microbiol.">
        <title>Complete genome sequence of Corynebacterium casei LMG S-19264T (=DSM 44701T), isolated from a smear-ripened cheese.</title>
        <authorList>
            <consortium name="US DOE Joint Genome Institute (JGI-PGF)"/>
            <person name="Walter F."/>
            <person name="Albersmeier A."/>
            <person name="Kalinowski J."/>
            <person name="Ruckert C."/>
        </authorList>
    </citation>
    <scope>NUCLEOTIDE SEQUENCE</scope>
    <source>
        <strain evidence="2">CGMCC 1.12408</strain>
    </source>
</reference>
<accession>A0A916RR59</accession>
<gene>
    <name evidence="2" type="ORF">GCM10008025_07560</name>
</gene>
<organism evidence="2 3">
    <name type="scientific">Ornithinibacillus halotolerans</name>
    <dbReference type="NCBI Taxonomy" id="1274357"/>
    <lineage>
        <taxon>Bacteria</taxon>
        <taxon>Bacillati</taxon>
        <taxon>Bacillota</taxon>
        <taxon>Bacilli</taxon>
        <taxon>Bacillales</taxon>
        <taxon>Bacillaceae</taxon>
        <taxon>Ornithinibacillus</taxon>
    </lineage>
</organism>
<evidence type="ECO:0000313" key="3">
    <source>
        <dbReference type="Proteomes" id="UP000613512"/>
    </source>
</evidence>
<dbReference type="AlphaFoldDB" id="A0A916RR59"/>